<evidence type="ECO:0000313" key="1">
    <source>
        <dbReference type="EMBL" id="KKP70140.1"/>
    </source>
</evidence>
<proteinExistence type="predicted"/>
<accession>A0A0G0E481</accession>
<organism evidence="1 2">
    <name type="scientific">candidate division CPR3 bacterium GW2011_GWF2_35_18</name>
    <dbReference type="NCBI Taxonomy" id="1618350"/>
    <lineage>
        <taxon>Bacteria</taxon>
        <taxon>Bacteria division CPR3</taxon>
    </lineage>
</organism>
<sequence length="250" mass="28184">MSVNLTLKTVRSDFENAAGKMRTLFGIHRAIVTDPNQTGLFSADFEEQFGEANGEQRRLQDVLKFADEAFLDVVADEVRIFCNNVQRLWNMFSDCQWNWALDQAEAGQKELGVLMANPIFKALVRFVDPDFRDRSMSLSATFGRVLKAHRAQYRNQENPERGFYSPKAVAQMAKDAKADLIKLSENFYAMTDLKPSLFFSNGTGVHLDATGRTLEEIITMTDEHLAGINMTAEMIADFRQIFPAPTPVAV</sequence>
<reference evidence="1 2" key="1">
    <citation type="journal article" date="2015" name="Nature">
        <title>rRNA introns, odd ribosomes, and small enigmatic genomes across a large radiation of phyla.</title>
        <authorList>
            <person name="Brown C.T."/>
            <person name="Hug L.A."/>
            <person name="Thomas B.C."/>
            <person name="Sharon I."/>
            <person name="Castelle C.J."/>
            <person name="Singh A."/>
            <person name="Wilkins M.J."/>
            <person name="Williams K.H."/>
            <person name="Banfield J.F."/>
        </authorList>
    </citation>
    <scope>NUCLEOTIDE SEQUENCE [LARGE SCALE GENOMIC DNA]</scope>
</reference>
<comment type="caution">
    <text evidence="1">The sequence shown here is derived from an EMBL/GenBank/DDBJ whole genome shotgun (WGS) entry which is preliminary data.</text>
</comment>
<dbReference type="Proteomes" id="UP000034581">
    <property type="component" value="Unassembled WGS sequence"/>
</dbReference>
<dbReference type="EMBL" id="LBQB01000001">
    <property type="protein sequence ID" value="KKP70140.1"/>
    <property type="molecule type" value="Genomic_DNA"/>
</dbReference>
<evidence type="ECO:0000313" key="2">
    <source>
        <dbReference type="Proteomes" id="UP000034581"/>
    </source>
</evidence>
<name>A0A0G0E481_UNCC3</name>
<protein>
    <submittedName>
        <fullName evidence="1">Uncharacterized protein</fullName>
    </submittedName>
</protein>
<gene>
    <name evidence="1" type="ORF">UR67_C0001G0049</name>
</gene>
<dbReference type="AlphaFoldDB" id="A0A0G0E481"/>